<dbReference type="AlphaFoldDB" id="A0A4S4FMU7"/>
<dbReference type="EMBL" id="SSSM01000004">
    <property type="protein sequence ID" value="THG31142.1"/>
    <property type="molecule type" value="Genomic_DNA"/>
</dbReference>
<reference evidence="11 12" key="1">
    <citation type="submission" date="2019-04" db="EMBL/GenBank/DDBJ databases">
        <authorList>
            <person name="Jiang L."/>
        </authorList>
    </citation>
    <scope>NUCLEOTIDE SEQUENCE [LARGE SCALE GENOMIC DNA]</scope>
    <source>
        <strain evidence="11 12">YIM 131853</strain>
    </source>
</reference>
<evidence type="ECO:0000256" key="2">
    <source>
        <dbReference type="ARBA" id="ARBA00022428"/>
    </source>
</evidence>
<evidence type="ECO:0000256" key="8">
    <source>
        <dbReference type="HAMAP-Rule" id="MF_01937"/>
    </source>
</evidence>
<dbReference type="PANTHER" id="PTHR13929">
    <property type="entry name" value="1,4-DIHYDROXY-2-NAPHTHOATE OCTAPRENYLTRANSFERASE"/>
    <property type="match status" value="1"/>
</dbReference>
<dbReference type="Pfam" id="PF01040">
    <property type="entry name" value="UbiA"/>
    <property type="match status" value="1"/>
</dbReference>
<proteinExistence type="inferred from homology"/>
<dbReference type="GO" id="GO:0046428">
    <property type="term" value="F:1,4-dihydroxy-2-naphthoate polyprenyltransferase activity"/>
    <property type="evidence" value="ECO:0007669"/>
    <property type="project" value="UniProtKB-UniRule"/>
</dbReference>
<dbReference type="InterPro" id="IPR004657">
    <property type="entry name" value="MenA"/>
</dbReference>
<evidence type="ECO:0000313" key="12">
    <source>
        <dbReference type="Proteomes" id="UP000309133"/>
    </source>
</evidence>
<dbReference type="EC" id="2.5.1.74" evidence="8 9"/>
<feature type="region of interest" description="Disordered" evidence="10">
    <location>
        <begin position="1"/>
        <end position="20"/>
    </location>
</feature>
<evidence type="ECO:0000256" key="10">
    <source>
        <dbReference type="SAM" id="MobiDB-lite"/>
    </source>
</evidence>
<dbReference type="Gene3D" id="1.10.357.140">
    <property type="entry name" value="UbiA prenyltransferase"/>
    <property type="match status" value="1"/>
</dbReference>
<evidence type="ECO:0000313" key="11">
    <source>
        <dbReference type="EMBL" id="THG31142.1"/>
    </source>
</evidence>
<dbReference type="InterPro" id="IPR026046">
    <property type="entry name" value="UBIAD1"/>
</dbReference>
<evidence type="ECO:0000256" key="6">
    <source>
        <dbReference type="ARBA" id="ARBA00022989"/>
    </source>
</evidence>
<keyword evidence="7 8" id="KW-0472">Membrane</keyword>
<comment type="similarity">
    <text evidence="8">Belongs to the MenA family. Type 1 subfamily.</text>
</comment>
<dbReference type="NCBIfam" id="TIGR00751">
    <property type="entry name" value="menA"/>
    <property type="match status" value="1"/>
</dbReference>
<name>A0A4S4FMU7_9MICO</name>
<dbReference type="Proteomes" id="UP000309133">
    <property type="component" value="Unassembled WGS sequence"/>
</dbReference>
<comment type="catalytic activity">
    <reaction evidence="8">
        <text>an all-trans-polyprenyl diphosphate + 1,4-dihydroxy-2-naphthoate + H(+) = a 2-demethylmenaquinol + CO2 + diphosphate</text>
        <dbReference type="Rhea" id="RHEA:26478"/>
        <dbReference type="Rhea" id="RHEA-COMP:9563"/>
        <dbReference type="Rhea" id="RHEA-COMP:9564"/>
        <dbReference type="ChEBI" id="CHEBI:11173"/>
        <dbReference type="ChEBI" id="CHEBI:15378"/>
        <dbReference type="ChEBI" id="CHEBI:16526"/>
        <dbReference type="ChEBI" id="CHEBI:33019"/>
        <dbReference type="ChEBI" id="CHEBI:55437"/>
        <dbReference type="ChEBI" id="CHEBI:58914"/>
        <dbReference type="EC" id="2.5.1.74"/>
    </reaction>
</comment>
<dbReference type="GO" id="GO:0009234">
    <property type="term" value="P:menaquinone biosynthetic process"/>
    <property type="evidence" value="ECO:0007669"/>
    <property type="project" value="UniProtKB-UniRule"/>
</dbReference>
<feature type="transmembrane region" description="Helical" evidence="8">
    <location>
        <begin position="133"/>
        <end position="150"/>
    </location>
</feature>
<feature type="transmembrane region" description="Helical" evidence="8">
    <location>
        <begin position="191"/>
        <end position="211"/>
    </location>
</feature>
<feature type="transmembrane region" description="Helical" evidence="8">
    <location>
        <begin position="236"/>
        <end position="255"/>
    </location>
</feature>
<comment type="subcellular location">
    <subcellularLocation>
        <location evidence="8">Cell membrane</location>
        <topology evidence="8">Multi-pass membrane protein</topology>
    </subcellularLocation>
    <subcellularLocation>
        <location evidence="1">Membrane</location>
        <topology evidence="1">Multi-pass membrane protein</topology>
    </subcellularLocation>
</comment>
<accession>A0A4S4FMU7</accession>
<comment type="pathway">
    <text evidence="8">Quinol/quinone metabolism; menaquinone biosynthesis; menaquinol from 1,4-dihydroxy-2-naphthoate: step 1/2.</text>
</comment>
<feature type="transmembrane region" description="Helical" evidence="8">
    <location>
        <begin position="108"/>
        <end position="127"/>
    </location>
</feature>
<feature type="transmembrane region" description="Helical" evidence="8">
    <location>
        <begin position="286"/>
        <end position="308"/>
    </location>
</feature>
<dbReference type="PANTHER" id="PTHR13929:SF0">
    <property type="entry name" value="UBIA PRENYLTRANSFERASE DOMAIN-CONTAINING PROTEIN 1"/>
    <property type="match status" value="1"/>
</dbReference>
<evidence type="ECO:0000256" key="1">
    <source>
        <dbReference type="ARBA" id="ARBA00004141"/>
    </source>
</evidence>
<keyword evidence="4 8" id="KW-0808">Transferase</keyword>
<dbReference type="GO" id="GO:0005886">
    <property type="term" value="C:plasma membrane"/>
    <property type="evidence" value="ECO:0007669"/>
    <property type="project" value="UniProtKB-SubCell"/>
</dbReference>
<dbReference type="HAMAP" id="MF_01937">
    <property type="entry name" value="MenA_1"/>
    <property type="match status" value="1"/>
</dbReference>
<evidence type="ECO:0000256" key="3">
    <source>
        <dbReference type="ARBA" id="ARBA00022475"/>
    </source>
</evidence>
<dbReference type="InterPro" id="IPR000537">
    <property type="entry name" value="UbiA_prenyltransferase"/>
</dbReference>
<evidence type="ECO:0000256" key="5">
    <source>
        <dbReference type="ARBA" id="ARBA00022692"/>
    </source>
</evidence>
<evidence type="ECO:0000256" key="9">
    <source>
        <dbReference type="NCBIfam" id="TIGR00751"/>
    </source>
</evidence>
<keyword evidence="2 8" id="KW-0474">Menaquinone biosynthesis</keyword>
<dbReference type="GO" id="GO:0042371">
    <property type="term" value="P:vitamin K biosynthetic process"/>
    <property type="evidence" value="ECO:0007669"/>
    <property type="project" value="TreeGrafter"/>
</dbReference>
<sequence>MPGGRNLRPGQHKPHQVKPARARDWIAAARPRTLPLSIAPVIAGTAAAYVAGGYVWHEYRIALCFAVAILLQIAVNYANDYSDGIRGTDRFRVGPARLTASGGAKPRTVLTVALAFFGLAALAGLALVIISQLWWLLAVGAASIAAAWFYTGGKRPYGYAGLGELFVFVFFGLVATVGSTYVQTEVITQESVIAGVAIGLLACAVLTVNNLRDIEQDRIAGKKTLSVRIGARASKVLYGVFVLLPFVAVGLFALLFPAALLSFFALLIALPAVLIVATAKTARELILALSLTSILALVLSLGFLAAFVL</sequence>
<comment type="caution">
    <text evidence="11">The sequence shown here is derived from an EMBL/GenBank/DDBJ whole genome shotgun (WGS) entry which is preliminary data.</text>
</comment>
<evidence type="ECO:0000256" key="4">
    <source>
        <dbReference type="ARBA" id="ARBA00022679"/>
    </source>
</evidence>
<dbReference type="NCBIfam" id="NF004751">
    <property type="entry name" value="PRK06080.1-3"/>
    <property type="match status" value="1"/>
</dbReference>
<evidence type="ECO:0000256" key="7">
    <source>
        <dbReference type="ARBA" id="ARBA00023136"/>
    </source>
</evidence>
<keyword evidence="6 8" id="KW-1133">Transmembrane helix</keyword>
<feature type="compositionally biased region" description="Basic residues" evidence="10">
    <location>
        <begin position="10"/>
        <end position="20"/>
    </location>
</feature>
<dbReference type="PIRSF" id="PIRSF005355">
    <property type="entry name" value="UBIAD1"/>
    <property type="match status" value="1"/>
</dbReference>
<gene>
    <name evidence="8" type="primary">menA</name>
    <name evidence="11" type="ORF">E6C64_10725</name>
</gene>
<feature type="transmembrane region" description="Helical" evidence="8">
    <location>
        <begin position="261"/>
        <end position="279"/>
    </location>
</feature>
<keyword evidence="3 8" id="KW-1003">Cell membrane</keyword>
<protein>
    <recommendedName>
        <fullName evidence="8 9">1,4-dihydroxy-2-naphthoate octaprenyltransferase</fullName>
        <shortName evidence="8">DHNA-octaprenyltransferase</shortName>
        <ecNumber evidence="8 9">2.5.1.74</ecNumber>
    </recommendedName>
</protein>
<feature type="transmembrane region" description="Helical" evidence="8">
    <location>
        <begin position="33"/>
        <end position="53"/>
    </location>
</feature>
<comment type="function">
    <text evidence="8">Conversion of 1,4-dihydroxy-2-naphthoate (DHNA) to demethylmenaquinone (DMK).</text>
</comment>
<organism evidence="11 12">
    <name type="scientific">Naasia lichenicola</name>
    <dbReference type="NCBI Taxonomy" id="2565933"/>
    <lineage>
        <taxon>Bacteria</taxon>
        <taxon>Bacillati</taxon>
        <taxon>Actinomycetota</taxon>
        <taxon>Actinomycetes</taxon>
        <taxon>Micrococcales</taxon>
        <taxon>Microbacteriaceae</taxon>
        <taxon>Naasia</taxon>
    </lineage>
</organism>
<feature type="transmembrane region" description="Helical" evidence="8">
    <location>
        <begin position="157"/>
        <end position="179"/>
    </location>
</feature>
<dbReference type="CDD" id="cd13962">
    <property type="entry name" value="PT_UbiA_UBIAD1"/>
    <property type="match status" value="1"/>
</dbReference>
<keyword evidence="12" id="KW-1185">Reference proteome</keyword>
<keyword evidence="5 8" id="KW-0812">Transmembrane</keyword>
<dbReference type="InterPro" id="IPR044878">
    <property type="entry name" value="UbiA_sf"/>
</dbReference>
<feature type="transmembrane region" description="Helical" evidence="8">
    <location>
        <begin position="59"/>
        <end position="78"/>
    </location>
</feature>
<dbReference type="UniPathway" id="UPA00079">
    <property type="reaction ID" value="UER00168"/>
</dbReference>
<dbReference type="OrthoDB" id="9767568at2"/>